<reference evidence="1" key="2">
    <citation type="journal article" date="2021" name="Genome Biol. Evol.">
        <title>Developing a high-quality reference genome for a parasitic bivalve with doubly uniparental inheritance (Bivalvia: Unionida).</title>
        <authorList>
            <person name="Smith C.H."/>
        </authorList>
    </citation>
    <scope>NUCLEOTIDE SEQUENCE</scope>
    <source>
        <strain evidence="1">CHS0354</strain>
        <tissue evidence="1">Mantle</tissue>
    </source>
</reference>
<sequence length="133" mass="15355">MSVSAISETVWLKDVTKRIHGEKRTLDDFDLPDQLTFQLRRETEALNLNLKRNYDIDPNAEIYVGRKLKDGRSVLLKTQNMKKENSMKLIARPGSWTQDLTNPITFLNKCSQLCLLSPALFIKYYDIICSSKS</sequence>
<dbReference type="EMBL" id="JAEAOA010001145">
    <property type="protein sequence ID" value="KAK3609041.1"/>
    <property type="molecule type" value="Genomic_DNA"/>
</dbReference>
<gene>
    <name evidence="1" type="ORF">CHS0354_018591</name>
</gene>
<evidence type="ECO:0000313" key="1">
    <source>
        <dbReference type="EMBL" id="KAK3609041.1"/>
    </source>
</evidence>
<accession>A0AAE0TF13</accession>
<reference evidence="1" key="3">
    <citation type="submission" date="2023-05" db="EMBL/GenBank/DDBJ databases">
        <authorList>
            <person name="Smith C.H."/>
        </authorList>
    </citation>
    <scope>NUCLEOTIDE SEQUENCE</scope>
    <source>
        <strain evidence="1">CHS0354</strain>
        <tissue evidence="1">Mantle</tissue>
    </source>
</reference>
<dbReference type="Proteomes" id="UP001195483">
    <property type="component" value="Unassembled WGS sequence"/>
</dbReference>
<comment type="caution">
    <text evidence="1">The sequence shown here is derived from an EMBL/GenBank/DDBJ whole genome shotgun (WGS) entry which is preliminary data.</text>
</comment>
<dbReference type="AlphaFoldDB" id="A0AAE0TF13"/>
<evidence type="ECO:0000313" key="2">
    <source>
        <dbReference type="Proteomes" id="UP001195483"/>
    </source>
</evidence>
<reference evidence="1" key="1">
    <citation type="journal article" date="2021" name="Genome Biol. Evol.">
        <title>A High-Quality Reference Genome for a Parasitic Bivalve with Doubly Uniparental Inheritance (Bivalvia: Unionida).</title>
        <authorList>
            <person name="Smith C.H."/>
        </authorList>
    </citation>
    <scope>NUCLEOTIDE SEQUENCE</scope>
    <source>
        <strain evidence="1">CHS0354</strain>
    </source>
</reference>
<protein>
    <submittedName>
        <fullName evidence="1">Uncharacterized protein</fullName>
    </submittedName>
</protein>
<name>A0AAE0TF13_9BIVA</name>
<keyword evidence="2" id="KW-1185">Reference proteome</keyword>
<organism evidence="1 2">
    <name type="scientific">Potamilus streckersoni</name>
    <dbReference type="NCBI Taxonomy" id="2493646"/>
    <lineage>
        <taxon>Eukaryota</taxon>
        <taxon>Metazoa</taxon>
        <taxon>Spiralia</taxon>
        <taxon>Lophotrochozoa</taxon>
        <taxon>Mollusca</taxon>
        <taxon>Bivalvia</taxon>
        <taxon>Autobranchia</taxon>
        <taxon>Heteroconchia</taxon>
        <taxon>Palaeoheterodonta</taxon>
        <taxon>Unionida</taxon>
        <taxon>Unionoidea</taxon>
        <taxon>Unionidae</taxon>
        <taxon>Ambleminae</taxon>
        <taxon>Lampsilini</taxon>
        <taxon>Potamilus</taxon>
    </lineage>
</organism>
<proteinExistence type="predicted"/>